<keyword evidence="2" id="KW-0732">Signal</keyword>
<evidence type="ECO:0000313" key="3">
    <source>
        <dbReference type="EMBL" id="QIK72024.1"/>
    </source>
</evidence>
<evidence type="ECO:0000313" key="4">
    <source>
        <dbReference type="Proteomes" id="UP000501058"/>
    </source>
</evidence>
<organism evidence="3 4">
    <name type="scientific">Propioniciclava coleopterorum</name>
    <dbReference type="NCBI Taxonomy" id="2714937"/>
    <lineage>
        <taxon>Bacteria</taxon>
        <taxon>Bacillati</taxon>
        <taxon>Actinomycetota</taxon>
        <taxon>Actinomycetes</taxon>
        <taxon>Propionibacteriales</taxon>
        <taxon>Propionibacteriaceae</taxon>
        <taxon>Propioniciclava</taxon>
    </lineage>
</organism>
<feature type="chain" id="PRO_5038480324" description="PknH-like extracellular domain-containing protein" evidence="2">
    <location>
        <begin position="21"/>
        <end position="268"/>
    </location>
</feature>
<name>A0A6G7Y559_9ACTN</name>
<evidence type="ECO:0000256" key="1">
    <source>
        <dbReference type="SAM" id="MobiDB-lite"/>
    </source>
</evidence>
<proteinExistence type="predicted"/>
<feature type="signal peptide" evidence="2">
    <location>
        <begin position="1"/>
        <end position="20"/>
    </location>
</feature>
<dbReference type="KEGG" id="prv:G7070_06775"/>
<feature type="compositionally biased region" description="Low complexity" evidence="1">
    <location>
        <begin position="35"/>
        <end position="76"/>
    </location>
</feature>
<dbReference type="RefSeq" id="WP_166232982.1">
    <property type="nucleotide sequence ID" value="NZ_CP049865.1"/>
</dbReference>
<dbReference type="AlphaFoldDB" id="A0A6G7Y559"/>
<dbReference type="EMBL" id="CP049865">
    <property type="protein sequence ID" value="QIK72024.1"/>
    <property type="molecule type" value="Genomic_DNA"/>
</dbReference>
<evidence type="ECO:0000256" key="2">
    <source>
        <dbReference type="SAM" id="SignalP"/>
    </source>
</evidence>
<sequence length="268" mass="27779">MKRIILAGVATLALTGCATSGPIATPSVPAPSPTPTVTASSTPARTATPSSTPKKTTAKPTNSVPTRTPTRTLPPETTDGVIAGAIGQVPQGFTLPDEGRAATGETTAFETTPWRVACLDEVGIAAPALDKLTATRIKASSGPEHVEGNGLLVFADDASAKAFMDQAAAAYAQCPAQGRTDDGGFRPSQKVDAVAGLGEQSIRIGSWWEYSDNGTWVQSPGADLTNLARKGRFVTLTYEGDESTGDPSANPDLTQRAEARIRQMLDQV</sequence>
<dbReference type="Proteomes" id="UP000501058">
    <property type="component" value="Chromosome"/>
</dbReference>
<reference evidence="3 4" key="1">
    <citation type="submission" date="2020-03" db="EMBL/GenBank/DDBJ databases">
        <title>Propioniciclava sp. nov., isolated from Hydrophilus acuminatus.</title>
        <authorList>
            <person name="Hyun D.-W."/>
            <person name="Bae J.-W."/>
        </authorList>
    </citation>
    <scope>NUCLEOTIDE SEQUENCE [LARGE SCALE GENOMIC DNA]</scope>
    <source>
        <strain evidence="3 4">HDW11</strain>
    </source>
</reference>
<accession>A0A6G7Y559</accession>
<feature type="region of interest" description="Disordered" evidence="1">
    <location>
        <begin position="23"/>
        <end position="76"/>
    </location>
</feature>
<dbReference type="PROSITE" id="PS51257">
    <property type="entry name" value="PROKAR_LIPOPROTEIN"/>
    <property type="match status" value="1"/>
</dbReference>
<evidence type="ECO:0008006" key="5">
    <source>
        <dbReference type="Google" id="ProtNLM"/>
    </source>
</evidence>
<protein>
    <recommendedName>
        <fullName evidence="5">PknH-like extracellular domain-containing protein</fullName>
    </recommendedName>
</protein>
<gene>
    <name evidence="3" type="ORF">G7070_06775</name>
</gene>
<keyword evidence="4" id="KW-1185">Reference proteome</keyword>